<evidence type="ECO:0000313" key="2">
    <source>
        <dbReference type="EMBL" id="KAJ1154593.1"/>
    </source>
</evidence>
<dbReference type="AlphaFoldDB" id="A0AAV7RUS0"/>
<evidence type="ECO:0000256" key="1">
    <source>
        <dbReference type="SAM" id="MobiDB-lite"/>
    </source>
</evidence>
<feature type="region of interest" description="Disordered" evidence="1">
    <location>
        <begin position="1"/>
        <end position="30"/>
    </location>
</feature>
<sequence length="144" mass="15716">MGPCPSSKAIRDPTVAATAPEGPQDPDRPHRSCFTVWGCRQYVGFHRSAAALQVSAYTLESHSPQRLPRASQSTPHHSTAALQVPPCTFKPQSPQRLQLLFRSADHAANLLARPSDPRHLPYGAHSPRGHTAQLCIRWEATSPA</sequence>
<dbReference type="EMBL" id="JANPWB010000009">
    <property type="protein sequence ID" value="KAJ1154593.1"/>
    <property type="molecule type" value="Genomic_DNA"/>
</dbReference>
<keyword evidence="3" id="KW-1185">Reference proteome</keyword>
<organism evidence="2 3">
    <name type="scientific">Pleurodeles waltl</name>
    <name type="common">Iberian ribbed newt</name>
    <dbReference type="NCBI Taxonomy" id="8319"/>
    <lineage>
        <taxon>Eukaryota</taxon>
        <taxon>Metazoa</taxon>
        <taxon>Chordata</taxon>
        <taxon>Craniata</taxon>
        <taxon>Vertebrata</taxon>
        <taxon>Euteleostomi</taxon>
        <taxon>Amphibia</taxon>
        <taxon>Batrachia</taxon>
        <taxon>Caudata</taxon>
        <taxon>Salamandroidea</taxon>
        <taxon>Salamandridae</taxon>
        <taxon>Pleurodelinae</taxon>
        <taxon>Pleurodeles</taxon>
    </lineage>
</organism>
<dbReference type="Proteomes" id="UP001066276">
    <property type="component" value="Chromosome 5"/>
</dbReference>
<protein>
    <submittedName>
        <fullName evidence="2">Uncharacterized protein</fullName>
    </submittedName>
</protein>
<comment type="caution">
    <text evidence="2">The sequence shown here is derived from an EMBL/GenBank/DDBJ whole genome shotgun (WGS) entry which is preliminary data.</text>
</comment>
<gene>
    <name evidence="2" type="ORF">NDU88_007339</name>
</gene>
<reference evidence="2" key="1">
    <citation type="journal article" date="2022" name="bioRxiv">
        <title>Sequencing and chromosome-scale assembly of the giantPleurodeles waltlgenome.</title>
        <authorList>
            <person name="Brown T."/>
            <person name="Elewa A."/>
            <person name="Iarovenko S."/>
            <person name="Subramanian E."/>
            <person name="Araus A.J."/>
            <person name="Petzold A."/>
            <person name="Susuki M."/>
            <person name="Suzuki K.-i.T."/>
            <person name="Hayashi T."/>
            <person name="Toyoda A."/>
            <person name="Oliveira C."/>
            <person name="Osipova E."/>
            <person name="Leigh N.D."/>
            <person name="Simon A."/>
            <person name="Yun M.H."/>
        </authorList>
    </citation>
    <scope>NUCLEOTIDE SEQUENCE</scope>
    <source>
        <strain evidence="2">20211129_DDA</strain>
        <tissue evidence="2">Liver</tissue>
    </source>
</reference>
<accession>A0AAV7RUS0</accession>
<evidence type="ECO:0000313" key="3">
    <source>
        <dbReference type="Proteomes" id="UP001066276"/>
    </source>
</evidence>
<name>A0AAV7RUS0_PLEWA</name>
<proteinExistence type="predicted"/>